<reference evidence="5 6" key="1">
    <citation type="submission" date="2016-10" db="EMBL/GenBank/DDBJ databases">
        <authorList>
            <person name="de Groot N.N."/>
        </authorList>
    </citation>
    <scope>NUCLEOTIDE SEQUENCE [LARGE SCALE GENOMIC DNA]</scope>
    <source>
        <strain evidence="5 6">DSM 12272</strain>
    </source>
</reference>
<keyword evidence="3" id="KW-0326">Glycosidase</keyword>
<dbReference type="CDD" id="cd02857">
    <property type="entry name" value="E_set_CDase_PDE_N"/>
    <property type="match status" value="1"/>
</dbReference>
<dbReference type="OrthoDB" id="9805159at2"/>
<dbReference type="PANTHER" id="PTHR10357:SF210">
    <property type="entry name" value="MALTODEXTRIN GLUCOSIDASE"/>
    <property type="match status" value="1"/>
</dbReference>
<dbReference type="Gene3D" id="3.20.20.80">
    <property type="entry name" value="Glycosidases"/>
    <property type="match status" value="1"/>
</dbReference>
<dbReference type="EMBL" id="FNJM01000030">
    <property type="protein sequence ID" value="SDP85166.1"/>
    <property type="molecule type" value="Genomic_DNA"/>
</dbReference>
<dbReference type="SUPFAM" id="SSF51011">
    <property type="entry name" value="Glycosyl hydrolase domain"/>
    <property type="match status" value="1"/>
</dbReference>
<dbReference type="SUPFAM" id="SSF51445">
    <property type="entry name" value="(Trans)glycosidases"/>
    <property type="match status" value="1"/>
</dbReference>
<dbReference type="Proteomes" id="UP000198597">
    <property type="component" value="Unassembled WGS sequence"/>
</dbReference>
<evidence type="ECO:0000259" key="4">
    <source>
        <dbReference type="SMART" id="SM00642"/>
    </source>
</evidence>
<dbReference type="InterPro" id="IPR045857">
    <property type="entry name" value="O16G_dom_2"/>
</dbReference>
<dbReference type="SMART" id="SM00642">
    <property type="entry name" value="Aamy"/>
    <property type="match status" value="1"/>
</dbReference>
<evidence type="ECO:0000256" key="2">
    <source>
        <dbReference type="ARBA" id="ARBA00022801"/>
    </source>
</evidence>
<evidence type="ECO:0000256" key="3">
    <source>
        <dbReference type="ARBA" id="ARBA00023295"/>
    </source>
</evidence>
<dbReference type="PANTHER" id="PTHR10357">
    <property type="entry name" value="ALPHA-AMYLASE FAMILY MEMBER"/>
    <property type="match status" value="1"/>
</dbReference>
<dbReference type="AlphaFoldDB" id="A0A1H0W4C6"/>
<dbReference type="InterPro" id="IPR013783">
    <property type="entry name" value="Ig-like_fold"/>
</dbReference>
<dbReference type="GO" id="GO:0004553">
    <property type="term" value="F:hydrolase activity, hydrolyzing O-glycosyl compounds"/>
    <property type="evidence" value="ECO:0007669"/>
    <property type="project" value="InterPro"/>
</dbReference>
<dbReference type="Gene3D" id="3.90.400.10">
    <property type="entry name" value="Oligo-1,6-glucosidase, Domain 2"/>
    <property type="match status" value="1"/>
</dbReference>
<dbReference type="Pfam" id="PF00128">
    <property type="entry name" value="Alpha-amylase"/>
    <property type="match status" value="1"/>
</dbReference>
<dbReference type="InterPro" id="IPR017853">
    <property type="entry name" value="GH"/>
</dbReference>
<name>A0A1H0W4C6_9CLOT</name>
<sequence length="609" mass="71744">MTDIRIFHDSHSLEYRVPFGAVKVLEKISLKIALDKSASVYINLSYFDGRKEELEMTMLDKSISDNYIFDIDLETISSVGIINYYFKIVYESNNIYYGNNKESLGGIGCVYDRDPIPYQITIYNERKVPSWYKEGIIYQIFVDRFYNGNDNGRVNNPRKNSFIYATWEDDPMYVKDKSGDIAKWDFFGGNLRGVIKKLEYIKSLGVSIIYMNPIFEAVSCHKYDTSDYEVIDKMFGTNEEFKELCEEAKKLEIRVILDGVFSHTGSDSKYFNKYGNYPEIGAYESKESKYYSWYTFDEYPHKYDCWWGFDNQPNTQELNDSYSNYIIKNEESIIAKWIKLGASGWRLDVADELPDKFIAMIKEKMLSVDFESVLIGEVWEDASNKVSYSSRREYFFGKELDSVTNYPLRDIIIQFLIGNIESKYFIRRLMSLYENYPSENFYSCMNLLGNHDTERIFTMLGQNIYLFKLAIVMQMTLPGVPLIYYGDEAGLTGGKDPENRKAFPWNKINEEVFIIYKTLGNLRNEEEVLRKGEFKIIDTLQEILIYERNYKDKKIIIIINPKNKEFTYEFKDGYRIIREFQNNKWVTLTNKTNFNICIKGYEFKICEIV</sequence>
<evidence type="ECO:0000313" key="5">
    <source>
        <dbReference type="EMBL" id="SDP85166.1"/>
    </source>
</evidence>
<accession>A0A1H0W4C6</accession>
<keyword evidence="6" id="KW-1185">Reference proteome</keyword>
<dbReference type="InterPro" id="IPR013780">
    <property type="entry name" value="Glyco_hydro_b"/>
</dbReference>
<gene>
    <name evidence="5" type="ORF">SAMN04488529_1306</name>
</gene>
<organism evidence="5 6">
    <name type="scientific">Clostridium gasigenes</name>
    <dbReference type="NCBI Taxonomy" id="94869"/>
    <lineage>
        <taxon>Bacteria</taxon>
        <taxon>Bacillati</taxon>
        <taxon>Bacillota</taxon>
        <taxon>Clostridia</taxon>
        <taxon>Eubacteriales</taxon>
        <taxon>Clostridiaceae</taxon>
        <taxon>Clostridium</taxon>
    </lineage>
</organism>
<feature type="domain" description="Glycosyl hydrolase family 13 catalytic" evidence="4">
    <location>
        <begin position="139"/>
        <end position="523"/>
    </location>
</feature>
<dbReference type="STRING" id="94869.SAMN04488529_1306"/>
<evidence type="ECO:0000256" key="1">
    <source>
        <dbReference type="ARBA" id="ARBA00008061"/>
    </source>
</evidence>
<dbReference type="InterPro" id="IPR006047">
    <property type="entry name" value="GH13_cat_dom"/>
</dbReference>
<dbReference type="RefSeq" id="WP_089973691.1">
    <property type="nucleotide sequence ID" value="NZ_FNJM01000030.1"/>
</dbReference>
<dbReference type="InterPro" id="IPR004185">
    <property type="entry name" value="Glyco_hydro_13_lg-like_dom"/>
</dbReference>
<protein>
    <submittedName>
        <fullName evidence="5">Pullulanase</fullName>
    </submittedName>
</protein>
<dbReference type="Gene3D" id="2.60.40.1180">
    <property type="entry name" value="Golgi alpha-mannosidase II"/>
    <property type="match status" value="1"/>
</dbReference>
<proteinExistence type="inferred from homology"/>
<evidence type="ECO:0000313" key="6">
    <source>
        <dbReference type="Proteomes" id="UP000198597"/>
    </source>
</evidence>
<dbReference type="GO" id="GO:0005975">
    <property type="term" value="P:carbohydrate metabolic process"/>
    <property type="evidence" value="ECO:0007669"/>
    <property type="project" value="InterPro"/>
</dbReference>
<comment type="similarity">
    <text evidence="1">Belongs to the glycosyl hydrolase 13 family.</text>
</comment>
<keyword evidence="2" id="KW-0378">Hydrolase</keyword>
<dbReference type="CDD" id="cd11338">
    <property type="entry name" value="AmyAc_CMD"/>
    <property type="match status" value="1"/>
</dbReference>
<dbReference type="Gene3D" id="2.60.40.10">
    <property type="entry name" value="Immunoglobulins"/>
    <property type="match status" value="1"/>
</dbReference>